<sequence>MEFLTITFIVVFAIAMLALITLDTTDTDDAELTRFVEEQESVISRFNEGEQHK</sequence>
<name>A0A6J5L6G9_9CAUD</name>
<evidence type="ECO:0000313" key="2">
    <source>
        <dbReference type="EMBL" id="CAB4129981.1"/>
    </source>
</evidence>
<reference evidence="2" key="1">
    <citation type="submission" date="2020-04" db="EMBL/GenBank/DDBJ databases">
        <authorList>
            <person name="Chiriac C."/>
            <person name="Salcher M."/>
            <person name="Ghai R."/>
            <person name="Kavagutti S V."/>
        </authorList>
    </citation>
    <scope>NUCLEOTIDE SEQUENCE</scope>
</reference>
<gene>
    <name evidence="2" type="ORF">UFOVP116_210</name>
</gene>
<keyword evidence="1" id="KW-0472">Membrane</keyword>
<evidence type="ECO:0000256" key="1">
    <source>
        <dbReference type="SAM" id="Phobius"/>
    </source>
</evidence>
<keyword evidence="1" id="KW-0812">Transmembrane</keyword>
<keyword evidence="1" id="KW-1133">Transmembrane helix</keyword>
<dbReference type="EMBL" id="LR796237">
    <property type="protein sequence ID" value="CAB4129981.1"/>
    <property type="molecule type" value="Genomic_DNA"/>
</dbReference>
<accession>A0A6J5L6G9</accession>
<organism evidence="2">
    <name type="scientific">uncultured Caudovirales phage</name>
    <dbReference type="NCBI Taxonomy" id="2100421"/>
    <lineage>
        <taxon>Viruses</taxon>
        <taxon>Duplodnaviria</taxon>
        <taxon>Heunggongvirae</taxon>
        <taxon>Uroviricota</taxon>
        <taxon>Caudoviricetes</taxon>
        <taxon>Peduoviridae</taxon>
        <taxon>Maltschvirus</taxon>
        <taxon>Maltschvirus maltsch</taxon>
    </lineage>
</organism>
<proteinExistence type="predicted"/>
<feature type="transmembrane region" description="Helical" evidence="1">
    <location>
        <begin position="6"/>
        <end position="25"/>
    </location>
</feature>
<protein>
    <submittedName>
        <fullName evidence="2">Uncharacterized protein</fullName>
    </submittedName>
</protein>